<dbReference type="PANTHER" id="PTHR10108">
    <property type="entry name" value="SAM-DEPENDENT METHYLTRANSFERASE"/>
    <property type="match status" value="1"/>
</dbReference>
<feature type="region of interest" description="Disordered" evidence="7">
    <location>
        <begin position="97"/>
        <end position="132"/>
    </location>
</feature>
<protein>
    <recommendedName>
        <fullName evidence="6">Methyltransferase</fullName>
        <ecNumber evidence="6">2.1.1.-</ecNumber>
    </recommendedName>
</protein>
<reference evidence="8 9" key="1">
    <citation type="journal article" date="2022" name="Nat. Plants">
        <title>Genomes of leafy and leafless Platanthera orchids illuminate the evolution of mycoheterotrophy.</title>
        <authorList>
            <person name="Li M.H."/>
            <person name="Liu K.W."/>
            <person name="Li Z."/>
            <person name="Lu H.C."/>
            <person name="Ye Q.L."/>
            <person name="Zhang D."/>
            <person name="Wang J.Y."/>
            <person name="Li Y.F."/>
            <person name="Zhong Z.M."/>
            <person name="Liu X."/>
            <person name="Yu X."/>
            <person name="Liu D.K."/>
            <person name="Tu X.D."/>
            <person name="Liu B."/>
            <person name="Hao Y."/>
            <person name="Liao X.Y."/>
            <person name="Jiang Y.T."/>
            <person name="Sun W.H."/>
            <person name="Chen J."/>
            <person name="Chen Y.Q."/>
            <person name="Ai Y."/>
            <person name="Zhai J.W."/>
            <person name="Wu S.S."/>
            <person name="Zhou Z."/>
            <person name="Hsiao Y.Y."/>
            <person name="Wu W.L."/>
            <person name="Chen Y.Y."/>
            <person name="Lin Y.F."/>
            <person name="Hsu J.L."/>
            <person name="Li C.Y."/>
            <person name="Wang Z.W."/>
            <person name="Zhao X."/>
            <person name="Zhong W.Y."/>
            <person name="Ma X.K."/>
            <person name="Ma L."/>
            <person name="Huang J."/>
            <person name="Chen G.Z."/>
            <person name="Huang M.Z."/>
            <person name="Huang L."/>
            <person name="Peng D.H."/>
            <person name="Luo Y.B."/>
            <person name="Zou S.Q."/>
            <person name="Chen S.P."/>
            <person name="Lan S."/>
            <person name="Tsai W.C."/>
            <person name="Van de Peer Y."/>
            <person name="Liu Z.J."/>
        </authorList>
    </citation>
    <scope>NUCLEOTIDE SEQUENCE [LARGE SCALE GENOMIC DNA]</scope>
    <source>
        <strain evidence="8">Lor288</strain>
    </source>
</reference>
<sequence>MNYAINNVQRNVNDYEWGSSLRIAVNFISLRMAPERNVNDYEWGSSLRIAVNFISLRMAPEVKGREGFRSRRNVEHCESGGPGPFLQTNSLKPSPFASSGPMVGMQASGGSRTTSPFILSRPPAGSVTSTTPVASMPNFPGAIAVSDSLRMPSPQYTFTARRAQRAKSDGLYLLEVDRVLRPGGYWILSGPSINWKVYYRGWERTAEDLKHEQDSIEDLAKQLCWKKVIEKGDLAVWQKPINHGRSPNKHHPFGHKSG</sequence>
<keyword evidence="4 6" id="KW-0812">Transmembrane</keyword>
<proteinExistence type="inferred from homology"/>
<evidence type="ECO:0000256" key="7">
    <source>
        <dbReference type="SAM" id="MobiDB-lite"/>
    </source>
</evidence>
<comment type="caution">
    <text evidence="8">The sequence shown here is derived from an EMBL/GenBank/DDBJ whole genome shotgun (WGS) entry which is preliminary data.</text>
</comment>
<keyword evidence="6" id="KW-0325">Glycoprotein</keyword>
<organism evidence="8 9">
    <name type="scientific">Platanthera guangdongensis</name>
    <dbReference type="NCBI Taxonomy" id="2320717"/>
    <lineage>
        <taxon>Eukaryota</taxon>
        <taxon>Viridiplantae</taxon>
        <taxon>Streptophyta</taxon>
        <taxon>Embryophyta</taxon>
        <taxon>Tracheophyta</taxon>
        <taxon>Spermatophyta</taxon>
        <taxon>Magnoliopsida</taxon>
        <taxon>Liliopsida</taxon>
        <taxon>Asparagales</taxon>
        <taxon>Orchidaceae</taxon>
        <taxon>Orchidoideae</taxon>
        <taxon>Orchideae</taxon>
        <taxon>Orchidinae</taxon>
        <taxon>Platanthera</taxon>
    </lineage>
</organism>
<keyword evidence="3 6" id="KW-0489">Methyltransferase</keyword>
<dbReference type="GO" id="GO:0032259">
    <property type="term" value="P:methylation"/>
    <property type="evidence" value="ECO:0007669"/>
    <property type="project" value="UniProtKB-KW"/>
</dbReference>
<evidence type="ECO:0000256" key="4">
    <source>
        <dbReference type="ARBA" id="ARBA00022968"/>
    </source>
</evidence>
<evidence type="ECO:0000256" key="1">
    <source>
        <dbReference type="ARBA" id="ARBA00004606"/>
    </source>
</evidence>
<dbReference type="InterPro" id="IPR029063">
    <property type="entry name" value="SAM-dependent_MTases_sf"/>
</dbReference>
<name>A0ABR2LCA9_9ASPA</name>
<dbReference type="PANTHER" id="PTHR10108:SF1058">
    <property type="entry name" value="METHYLTRANSFERASE PMT18-RELATED"/>
    <property type="match status" value="1"/>
</dbReference>
<keyword evidence="9" id="KW-1185">Reference proteome</keyword>
<feature type="compositionally biased region" description="Polar residues" evidence="7">
    <location>
        <begin position="108"/>
        <end position="117"/>
    </location>
</feature>
<evidence type="ECO:0000256" key="3">
    <source>
        <dbReference type="ARBA" id="ARBA00022603"/>
    </source>
</evidence>
<evidence type="ECO:0000256" key="5">
    <source>
        <dbReference type="ARBA" id="ARBA00037847"/>
    </source>
</evidence>
<evidence type="ECO:0000256" key="2">
    <source>
        <dbReference type="ARBA" id="ARBA00008361"/>
    </source>
</evidence>
<keyword evidence="4 6" id="KW-0735">Signal-anchor</keyword>
<evidence type="ECO:0000313" key="9">
    <source>
        <dbReference type="Proteomes" id="UP001412067"/>
    </source>
</evidence>
<dbReference type="EC" id="2.1.1.-" evidence="6"/>
<gene>
    <name evidence="8" type="ORF">KSP40_PGU002606</name>
</gene>
<accession>A0ABR2LCA9</accession>
<comment type="similarity">
    <text evidence="2 6">Belongs to the methyltransferase superfamily.</text>
</comment>
<evidence type="ECO:0000313" key="8">
    <source>
        <dbReference type="EMBL" id="KAK8937543.1"/>
    </source>
</evidence>
<dbReference type="Pfam" id="PF03141">
    <property type="entry name" value="Methyltransf_29"/>
    <property type="match status" value="1"/>
</dbReference>
<keyword evidence="6" id="KW-0808">Transferase</keyword>
<dbReference type="Proteomes" id="UP001412067">
    <property type="component" value="Unassembled WGS sequence"/>
</dbReference>
<dbReference type="EMBL" id="JBBWWR010000021">
    <property type="protein sequence ID" value="KAK8937543.1"/>
    <property type="molecule type" value="Genomic_DNA"/>
</dbReference>
<evidence type="ECO:0000256" key="6">
    <source>
        <dbReference type="RuleBase" id="RU366043"/>
    </source>
</evidence>
<dbReference type="SUPFAM" id="SSF53335">
    <property type="entry name" value="S-adenosyl-L-methionine-dependent methyltransferases"/>
    <property type="match status" value="1"/>
</dbReference>
<dbReference type="GO" id="GO:0008168">
    <property type="term" value="F:methyltransferase activity"/>
    <property type="evidence" value="ECO:0007669"/>
    <property type="project" value="UniProtKB-KW"/>
</dbReference>
<comment type="subcellular location">
    <subcellularLocation>
        <location evidence="5">Endomembrane system</location>
        <topology evidence="5">Single-pass membrane protein</topology>
    </subcellularLocation>
    <subcellularLocation>
        <location evidence="1 6">Membrane</location>
        <topology evidence="1 6">Single-pass type II membrane protein</topology>
    </subcellularLocation>
</comment>
<dbReference type="InterPro" id="IPR004159">
    <property type="entry name" value="Put_SAM_MeTrfase"/>
</dbReference>